<organism evidence="1 2">
    <name type="scientific">Collimonas arenae</name>
    <dbReference type="NCBI Taxonomy" id="279058"/>
    <lineage>
        <taxon>Bacteria</taxon>
        <taxon>Pseudomonadati</taxon>
        <taxon>Pseudomonadota</taxon>
        <taxon>Betaproteobacteria</taxon>
        <taxon>Burkholderiales</taxon>
        <taxon>Oxalobacteraceae</taxon>
        <taxon>Collimonas</taxon>
    </lineage>
</organism>
<evidence type="ECO:0000313" key="2">
    <source>
        <dbReference type="Proteomes" id="UP000071778"/>
    </source>
</evidence>
<proteinExistence type="predicted"/>
<dbReference type="AlphaFoldDB" id="A0A127QLG1"/>
<reference evidence="1 2" key="1">
    <citation type="submission" date="2015-11" db="EMBL/GenBank/DDBJ databases">
        <title>Exploring the genomic traits of fungus-feeding bacterial genus Collimonas.</title>
        <authorList>
            <person name="Song C."/>
            <person name="Schmidt R."/>
            <person name="de Jager V."/>
            <person name="Krzyzanowska D."/>
            <person name="Jongedijk E."/>
            <person name="Cankar K."/>
            <person name="Beekwilder J."/>
            <person name="van Veen A."/>
            <person name="de Boer W."/>
            <person name="van Veen J.A."/>
            <person name="Garbeva P."/>
        </authorList>
    </citation>
    <scope>NUCLEOTIDE SEQUENCE [LARGE SCALE GENOMIC DNA]</scope>
    <source>
        <strain evidence="1 2">Ter282</strain>
    </source>
</reference>
<evidence type="ECO:0000313" key="1">
    <source>
        <dbReference type="EMBL" id="AMP10900.1"/>
    </source>
</evidence>
<accession>A0A127QLG1</accession>
<dbReference type="EMBL" id="CP013235">
    <property type="protein sequence ID" value="AMP10900.1"/>
    <property type="molecule type" value="Genomic_DNA"/>
</dbReference>
<name>A0A127QLG1_9BURK</name>
<dbReference type="Proteomes" id="UP000071778">
    <property type="component" value="Chromosome"/>
</dbReference>
<protein>
    <submittedName>
        <fullName evidence="1">Uncharacterized protein</fullName>
    </submittedName>
</protein>
<keyword evidence="2" id="KW-1185">Reference proteome</keyword>
<sequence>MRLQSSSLSYPDNRKGANAAPFLFPAECDANRRDYFESNIFSTCAASGIGATAP</sequence>
<gene>
    <name evidence="1" type="ORF">CAter282_3195</name>
</gene>